<gene>
    <name evidence="6" type="ORF">SCHCODRAFT_17654</name>
</gene>
<evidence type="ECO:0000313" key="7">
    <source>
        <dbReference type="Proteomes" id="UP000007431"/>
    </source>
</evidence>
<dbReference type="GO" id="GO:0005737">
    <property type="term" value="C:cytoplasm"/>
    <property type="evidence" value="ECO:0007669"/>
    <property type="project" value="TreeGrafter"/>
</dbReference>
<dbReference type="HOGENOM" id="CLU_010089_2_0_1"/>
<feature type="region of interest" description="Disordered" evidence="5">
    <location>
        <begin position="420"/>
        <end position="442"/>
    </location>
</feature>
<reference evidence="6 7" key="1">
    <citation type="journal article" date="2010" name="Nat. Biotechnol.">
        <title>Genome sequence of the model mushroom Schizophyllum commune.</title>
        <authorList>
            <person name="Ohm R.A."/>
            <person name="de Jong J.F."/>
            <person name="Lugones L.G."/>
            <person name="Aerts A."/>
            <person name="Kothe E."/>
            <person name="Stajich J.E."/>
            <person name="de Vries R.P."/>
            <person name="Record E."/>
            <person name="Levasseur A."/>
            <person name="Baker S.E."/>
            <person name="Bartholomew K.A."/>
            <person name="Coutinho P.M."/>
            <person name="Erdmann S."/>
            <person name="Fowler T.J."/>
            <person name="Gathman A.C."/>
            <person name="Lombard V."/>
            <person name="Henrissat B."/>
            <person name="Knabe N."/>
            <person name="Kuees U."/>
            <person name="Lilly W.W."/>
            <person name="Lindquist E."/>
            <person name="Lucas S."/>
            <person name="Magnuson J.K."/>
            <person name="Piumi F."/>
            <person name="Raudaskoski M."/>
            <person name="Salamov A."/>
            <person name="Schmutz J."/>
            <person name="Schwarze F.W.M.R."/>
            <person name="vanKuyk P.A."/>
            <person name="Horton J.S."/>
            <person name="Grigoriev I.V."/>
            <person name="Woesten H.A.B."/>
        </authorList>
    </citation>
    <scope>NUCLEOTIDE SEQUENCE [LARGE SCALE GENOMIC DNA]</scope>
    <source>
        <strain evidence="7">H4-8 / FGSC 9210</strain>
    </source>
</reference>
<keyword evidence="2 4" id="KW-0479">Metal-binding</keyword>
<keyword evidence="3 4" id="KW-0408">Iron</keyword>
<comment type="similarity">
    <text evidence="1">Belongs to the indoleamine 2,3-dioxygenase family.</text>
</comment>
<dbReference type="GO" id="GO:0046872">
    <property type="term" value="F:metal ion binding"/>
    <property type="evidence" value="ECO:0007669"/>
    <property type="project" value="UniProtKB-KW"/>
</dbReference>
<dbReference type="InParanoid" id="D8QIN1"/>
<dbReference type="PANTHER" id="PTHR28657:SF5">
    <property type="entry name" value="INDOLEAMINE 2,3-DIOXYGENASE"/>
    <property type="match status" value="1"/>
</dbReference>
<dbReference type="InterPro" id="IPR037217">
    <property type="entry name" value="Trp/Indoleamine_2_3_dOase-like"/>
</dbReference>
<feature type="binding site" description="proximal binding residue" evidence="4">
    <location>
        <position position="401"/>
    </location>
    <ligand>
        <name>heme b</name>
        <dbReference type="ChEBI" id="CHEBI:60344"/>
    </ligand>
    <ligandPart>
        <name>Fe</name>
        <dbReference type="ChEBI" id="CHEBI:18248"/>
    </ligandPart>
</feature>
<evidence type="ECO:0008006" key="8">
    <source>
        <dbReference type="Google" id="ProtNLM"/>
    </source>
</evidence>
<proteinExistence type="inferred from homology"/>
<dbReference type="Pfam" id="PF01231">
    <property type="entry name" value="IDO"/>
    <property type="match status" value="1"/>
</dbReference>
<dbReference type="GO" id="GO:0019441">
    <property type="term" value="P:L-tryptophan catabolic process to kynurenine"/>
    <property type="evidence" value="ECO:0007669"/>
    <property type="project" value="InterPro"/>
</dbReference>
<protein>
    <recommendedName>
        <fullName evidence="8">Indoleamine 2,3-dioxygenase</fullName>
    </recommendedName>
</protein>
<sequence>MGTLPPDHFLAQPRPDANAGVPDGAVDTTTLAAHDFDVDNRTGFMPPQPPLTRLPAAYEPWEVVLDDAIAQRLQVGDKPGLHSAEAAKSATWRARVDEMPLLPTETLRSSERVLRRAHQVLAWILHFYVHTLPSDASSITIPEPLSLPLLRVSAALQLPPVLTYSDTVLYNWAPKDDSRPSPAADNLRSNLLFTGTRDEEEFYLTSARMELCGVEALELMRCTLDEAFVGDDLALKRIASYLCRLAIVIKQLQTTLVSVREGCDPAVFFNDARPWMRGADSGPNKRPWVFAGLDSAPDLAPPTELSGPSAGQSALIHALDVFLGLARETHDAGAEAAAAEGRAAFLRRMQRYMPRHHRRFLDHLAAGPRPLRALVLRAGSEELTGAYNDAVRAMKELRDAHMVIVTLYIIQPARKAERAAREARGEAASAPEEAKPLKGTGGTELAQFLKGVRDRTARGLLPAQATE</sequence>
<dbReference type="GO" id="GO:0020037">
    <property type="term" value="F:heme binding"/>
    <property type="evidence" value="ECO:0007669"/>
    <property type="project" value="InterPro"/>
</dbReference>
<feature type="region of interest" description="Disordered" evidence="5">
    <location>
        <begin position="1"/>
        <end position="20"/>
    </location>
</feature>
<dbReference type="PANTHER" id="PTHR28657">
    <property type="entry name" value="INDOLEAMINE 2,3-DIOXYGENASE"/>
    <property type="match status" value="1"/>
</dbReference>
<keyword evidence="4" id="KW-0349">Heme</keyword>
<evidence type="ECO:0000256" key="1">
    <source>
        <dbReference type="ARBA" id="ARBA00007119"/>
    </source>
</evidence>
<dbReference type="InterPro" id="IPR000898">
    <property type="entry name" value="Indolamine_dOase"/>
</dbReference>
<dbReference type="EMBL" id="GL377313">
    <property type="protein sequence ID" value="EFI92255.1"/>
    <property type="molecule type" value="Genomic_DNA"/>
</dbReference>
<evidence type="ECO:0000256" key="5">
    <source>
        <dbReference type="SAM" id="MobiDB-lite"/>
    </source>
</evidence>
<dbReference type="STRING" id="578458.D8QIN1"/>
<dbReference type="VEuPathDB" id="FungiDB:SCHCODRAFT_02643132"/>
<dbReference type="Proteomes" id="UP000007431">
    <property type="component" value="Unassembled WGS sequence"/>
</dbReference>
<keyword evidence="7" id="KW-1185">Reference proteome</keyword>
<evidence type="ECO:0000256" key="2">
    <source>
        <dbReference type="ARBA" id="ARBA00022723"/>
    </source>
</evidence>
<evidence type="ECO:0000313" key="6">
    <source>
        <dbReference type="EMBL" id="EFI92255.1"/>
    </source>
</evidence>
<dbReference type="AlphaFoldDB" id="D8QIN1"/>
<evidence type="ECO:0000256" key="4">
    <source>
        <dbReference type="PIRSR" id="PIRSR600898-1"/>
    </source>
</evidence>
<dbReference type="SUPFAM" id="SSF140959">
    <property type="entry name" value="Indolic compounds 2,3-dioxygenase-like"/>
    <property type="match status" value="1"/>
</dbReference>
<dbReference type="eggNOG" id="ENOG502QT99">
    <property type="taxonomic scope" value="Eukaryota"/>
</dbReference>
<dbReference type="GO" id="GO:0034354">
    <property type="term" value="P:'de novo' NAD+ biosynthetic process from L-tryptophan"/>
    <property type="evidence" value="ECO:0007669"/>
    <property type="project" value="TreeGrafter"/>
</dbReference>
<dbReference type="OMA" id="HVLAWIM"/>
<name>D8QIN1_SCHCM</name>
<accession>D8QIN1</accession>
<dbReference type="Gene3D" id="1.20.58.480">
    <property type="match status" value="1"/>
</dbReference>
<dbReference type="GeneID" id="9593648"/>
<dbReference type="OrthoDB" id="540174at2759"/>
<dbReference type="KEGG" id="scm:SCHCO_02643132"/>
<evidence type="ECO:0000256" key="3">
    <source>
        <dbReference type="ARBA" id="ARBA00023004"/>
    </source>
</evidence>
<organism evidence="7">
    <name type="scientific">Schizophyllum commune (strain H4-8 / FGSC 9210)</name>
    <name type="common">Split gill fungus</name>
    <dbReference type="NCBI Taxonomy" id="578458"/>
    <lineage>
        <taxon>Eukaryota</taxon>
        <taxon>Fungi</taxon>
        <taxon>Dikarya</taxon>
        <taxon>Basidiomycota</taxon>
        <taxon>Agaricomycotina</taxon>
        <taxon>Agaricomycetes</taxon>
        <taxon>Agaricomycetidae</taxon>
        <taxon>Agaricales</taxon>
        <taxon>Schizophyllaceae</taxon>
        <taxon>Schizophyllum</taxon>
    </lineage>
</organism>
<dbReference type="GO" id="GO:0033754">
    <property type="term" value="F:indoleamine 2,3-dioxygenase activity"/>
    <property type="evidence" value="ECO:0007669"/>
    <property type="project" value="TreeGrafter"/>
</dbReference>